<dbReference type="PANTHER" id="PTHR47893">
    <property type="entry name" value="REGULATORY PROTEIN PCHR"/>
    <property type="match status" value="1"/>
</dbReference>
<dbReference type="GO" id="GO:0043565">
    <property type="term" value="F:sequence-specific DNA binding"/>
    <property type="evidence" value="ECO:0007669"/>
    <property type="project" value="InterPro"/>
</dbReference>
<dbReference type="SUPFAM" id="SSF46689">
    <property type="entry name" value="Homeodomain-like"/>
    <property type="match status" value="2"/>
</dbReference>
<dbReference type="PANTHER" id="PTHR47893:SF1">
    <property type="entry name" value="REGULATORY PROTEIN PCHR"/>
    <property type="match status" value="1"/>
</dbReference>
<evidence type="ECO:0000256" key="2">
    <source>
        <dbReference type="ARBA" id="ARBA00023163"/>
    </source>
</evidence>
<dbReference type="EMBL" id="QNUE01000009">
    <property type="protein sequence ID" value="REC66336.1"/>
    <property type="molecule type" value="Genomic_DNA"/>
</dbReference>
<dbReference type="Gene3D" id="1.10.10.60">
    <property type="entry name" value="Homeodomain-like"/>
    <property type="match status" value="1"/>
</dbReference>
<keyword evidence="5" id="KW-1185">Reference proteome</keyword>
<dbReference type="Proteomes" id="UP000256769">
    <property type="component" value="Unassembled WGS sequence"/>
</dbReference>
<dbReference type="OrthoDB" id="799767at2"/>
<dbReference type="GO" id="GO:0003700">
    <property type="term" value="F:DNA-binding transcription factor activity"/>
    <property type="evidence" value="ECO:0007669"/>
    <property type="project" value="InterPro"/>
</dbReference>
<comment type="caution">
    <text evidence="4">The sequence shown here is derived from an EMBL/GenBank/DDBJ whole genome shotgun (WGS) entry which is preliminary data.</text>
</comment>
<dbReference type="RefSeq" id="WP_115960566.1">
    <property type="nucleotide sequence ID" value="NZ_CBCRVL010000029.1"/>
</dbReference>
<evidence type="ECO:0000256" key="1">
    <source>
        <dbReference type="ARBA" id="ARBA00023015"/>
    </source>
</evidence>
<dbReference type="AlphaFoldDB" id="A0A3D9CKP3"/>
<organism evidence="4 5">
    <name type="scientific">Chryseobacterium flavum</name>
    <dbReference type="NCBI Taxonomy" id="415851"/>
    <lineage>
        <taxon>Bacteria</taxon>
        <taxon>Pseudomonadati</taxon>
        <taxon>Bacteroidota</taxon>
        <taxon>Flavobacteriia</taxon>
        <taxon>Flavobacteriales</taxon>
        <taxon>Weeksellaceae</taxon>
        <taxon>Chryseobacterium group</taxon>
        <taxon>Chryseobacterium</taxon>
    </lineage>
</organism>
<dbReference type="InterPro" id="IPR018060">
    <property type="entry name" value="HTH_AraC"/>
</dbReference>
<dbReference type="SMART" id="SM00342">
    <property type="entry name" value="HTH_ARAC"/>
    <property type="match status" value="1"/>
</dbReference>
<dbReference type="InterPro" id="IPR053142">
    <property type="entry name" value="PchR_regulatory_protein"/>
</dbReference>
<sequence length="330" mass="38703">MIVSLHNGSTKQIFIEKEYPDTYFNNNDKIMECVTDLKSPYGSGKYHEICFKNVHIGFGTVALRNKVLLHLESDSDSVEMHFTLKGKTTAVSGNFHKTVHFDNAQHNIIYAHQMCGSMEFEGPEMQFLEINLSPHFFKRFLPDHSEIFNTFRNSIEKQRSCLIHPEHHRISFEMYRILNDIINCSRTGIFKKIFLEAKIIELLLLQLEQFFKNERPKPFLSGKDQDKIYAVRDYLVQNIDQYRSLTDLAHQVGTNEFTLKKGFKEIFGTTVFNFWNTIKMEQAKKMLLHTDLNISEISELTGYKNPRHFSAAFKRQYHVIPSKFKNNRLT</sequence>
<keyword evidence="2" id="KW-0804">Transcription</keyword>
<dbReference type="Pfam" id="PF12833">
    <property type="entry name" value="HTH_18"/>
    <property type="match status" value="1"/>
</dbReference>
<dbReference type="InterPro" id="IPR009057">
    <property type="entry name" value="Homeodomain-like_sf"/>
</dbReference>
<accession>A0A3D9CKP3</accession>
<dbReference type="PROSITE" id="PS01124">
    <property type="entry name" value="HTH_ARAC_FAMILY_2"/>
    <property type="match status" value="1"/>
</dbReference>
<name>A0A3D9CKP3_9FLAO</name>
<gene>
    <name evidence="4" type="ORF">DRF59_12755</name>
</gene>
<evidence type="ECO:0000313" key="4">
    <source>
        <dbReference type="EMBL" id="REC66336.1"/>
    </source>
</evidence>
<reference evidence="4 5" key="1">
    <citation type="journal article" date="2007" name="Int. J. Syst. Evol. Microbiol.">
        <title>Chryseobacterium flavum sp. nov., isolated from polluted soil.</title>
        <authorList>
            <person name="Zhou Y."/>
            <person name="Dong J."/>
            <person name="Wang X."/>
            <person name="Huang X."/>
            <person name="Zhang K.Y."/>
            <person name="Zhang Y.Q."/>
            <person name="Guo Y.F."/>
            <person name="Lai R."/>
            <person name="Li W.J."/>
        </authorList>
    </citation>
    <scope>NUCLEOTIDE SEQUENCE [LARGE SCALE GENOMIC DNA]</scope>
    <source>
        <strain evidence="4 5">KCTC 12877</strain>
    </source>
</reference>
<feature type="domain" description="HTH araC/xylS-type" evidence="3">
    <location>
        <begin position="229"/>
        <end position="327"/>
    </location>
</feature>
<proteinExistence type="predicted"/>
<evidence type="ECO:0000313" key="5">
    <source>
        <dbReference type="Proteomes" id="UP000256769"/>
    </source>
</evidence>
<protein>
    <submittedName>
        <fullName evidence="4">AraC family transcriptional regulator</fullName>
    </submittedName>
</protein>
<keyword evidence="1" id="KW-0805">Transcription regulation</keyword>
<evidence type="ECO:0000259" key="3">
    <source>
        <dbReference type="PROSITE" id="PS01124"/>
    </source>
</evidence>